<accession>A0A1S3TAX7</accession>
<gene>
    <name evidence="4" type="primary">LOC106753613</name>
</gene>
<keyword evidence="3" id="KW-1185">Reference proteome</keyword>
<protein>
    <submittedName>
        <fullName evidence="4">F-box protein SKIP31-like</fullName>
    </submittedName>
</protein>
<name>A0A1S3TAX7_VIGRR</name>
<dbReference type="Proteomes" id="UP000087766">
    <property type="component" value="Unplaced"/>
</dbReference>
<reference evidence="4" key="1">
    <citation type="submission" date="2025-08" db="UniProtKB">
        <authorList>
            <consortium name="RefSeq"/>
        </authorList>
    </citation>
    <scope>IDENTIFICATION</scope>
    <source>
        <tissue evidence="4">Leaf</tissue>
    </source>
</reference>
<organism evidence="3 4">
    <name type="scientific">Vigna radiata var. radiata</name>
    <name type="common">Mung bean</name>
    <name type="synonym">Phaseolus aureus</name>
    <dbReference type="NCBI Taxonomy" id="3916"/>
    <lineage>
        <taxon>Eukaryota</taxon>
        <taxon>Viridiplantae</taxon>
        <taxon>Streptophyta</taxon>
        <taxon>Embryophyta</taxon>
        <taxon>Tracheophyta</taxon>
        <taxon>Spermatophyta</taxon>
        <taxon>Magnoliopsida</taxon>
        <taxon>eudicotyledons</taxon>
        <taxon>Gunneridae</taxon>
        <taxon>Pentapetalae</taxon>
        <taxon>rosids</taxon>
        <taxon>fabids</taxon>
        <taxon>Fabales</taxon>
        <taxon>Fabaceae</taxon>
        <taxon>Papilionoideae</taxon>
        <taxon>50 kb inversion clade</taxon>
        <taxon>NPAAA clade</taxon>
        <taxon>indigoferoid/millettioid clade</taxon>
        <taxon>Phaseoleae</taxon>
        <taxon>Vigna</taxon>
    </lineage>
</organism>
<evidence type="ECO:0000313" key="3">
    <source>
        <dbReference type="Proteomes" id="UP000087766"/>
    </source>
</evidence>
<evidence type="ECO:0000313" key="4">
    <source>
        <dbReference type="RefSeq" id="XP_014490920.1"/>
    </source>
</evidence>
<dbReference type="PANTHER" id="PTHR46550:SF1">
    <property type="entry name" value="F-BOX PROTEIN 3"/>
    <property type="match status" value="1"/>
</dbReference>
<dbReference type="GO" id="GO:0005737">
    <property type="term" value="C:cytoplasm"/>
    <property type="evidence" value="ECO:0007669"/>
    <property type="project" value="TreeGrafter"/>
</dbReference>
<evidence type="ECO:0000256" key="2">
    <source>
        <dbReference type="ARBA" id="ARBA00022786"/>
    </source>
</evidence>
<dbReference type="OrthoDB" id="3219396at2759"/>
<dbReference type="RefSeq" id="XP_014490920.1">
    <property type="nucleotide sequence ID" value="XM_014635434.2"/>
</dbReference>
<dbReference type="STRING" id="3916.A0A1S3TAX7"/>
<dbReference type="KEGG" id="vra:106753613"/>
<dbReference type="PANTHER" id="PTHR46550">
    <property type="entry name" value="F-BOX ONLY PROTEIN 3"/>
    <property type="match status" value="1"/>
</dbReference>
<keyword evidence="2" id="KW-0833">Ubl conjugation pathway</keyword>
<dbReference type="GeneID" id="106753613"/>
<dbReference type="InterPro" id="IPR052121">
    <property type="entry name" value="F-box_SCF_Substrate_Recog"/>
</dbReference>
<evidence type="ECO:0000256" key="1">
    <source>
        <dbReference type="ARBA" id="ARBA00004906"/>
    </source>
</evidence>
<sequence length="135" mass="15365">MLLLVDFFDIILLQEMYTQTSPQFRDELHRDNLPSSLVKDKTLVTNFKIVLLMLFCKSSKGLSDVVVADHICSGENCSYYQIGDVFIYEKTGQVHVCDGTCREVIMDPTDKLLVCTISGQCFDRLLSPSKWSLML</sequence>
<proteinExistence type="predicted"/>
<dbReference type="AlphaFoldDB" id="A0A1S3TAX7"/>
<comment type="pathway">
    <text evidence="1">Protein modification; protein ubiquitination.</text>
</comment>